<evidence type="ECO:0000313" key="2">
    <source>
        <dbReference type="Proteomes" id="UP000319818"/>
    </source>
</evidence>
<proteinExistence type="predicted"/>
<reference evidence="1 2" key="1">
    <citation type="submission" date="2019-06" db="EMBL/GenBank/DDBJ databases">
        <title>Sequencing the genomes of 1000 actinobacteria strains.</title>
        <authorList>
            <person name="Klenk H.-P."/>
        </authorList>
    </citation>
    <scope>NUCLEOTIDE SEQUENCE [LARGE SCALE GENOMIC DNA]</scope>
    <source>
        <strain evidence="1 2">DSM 45511</strain>
    </source>
</reference>
<dbReference type="RefSeq" id="WP_142105237.1">
    <property type="nucleotide sequence ID" value="NZ_VFPH01000002.1"/>
</dbReference>
<accession>A0A543FXS4</accession>
<comment type="caution">
    <text evidence="1">The sequence shown here is derived from an EMBL/GenBank/DDBJ whole genome shotgun (WGS) entry which is preliminary data.</text>
</comment>
<dbReference type="EMBL" id="VFPH01000002">
    <property type="protein sequence ID" value="TQM38579.1"/>
    <property type="molecule type" value="Genomic_DNA"/>
</dbReference>
<name>A0A543FXS4_9PSEU</name>
<sequence length="299" mass="32774">MQSEIYLRWRLRAAGYGDHEVRRMLRDGSLHPIRRGAYVAGPSEDPAVGHALLVRAALAELSPDAVVSHVSAAVLHGLRVWGIPLDRVIVTRTRRRSGARRGSRVHVHCAPMEPDEIVLVDGLPVTSVPRTIVDVARTVGFEQAVVVADAALEAGLVDEGALAVALARWSRWPGLPAARRAIGFAARGSGSVGESRSRVAIAEAGLPAPILQWEVRRSDGTFVGRVDFGWPRQRTVGEFDGRVKYGKLLRPGQDPADVVYEEKRREDALRAEDLAVVRWTWPDLTHFAPVAARLRSRLT</sequence>
<evidence type="ECO:0000313" key="1">
    <source>
        <dbReference type="EMBL" id="TQM38579.1"/>
    </source>
</evidence>
<keyword evidence="2" id="KW-1185">Reference proteome</keyword>
<gene>
    <name evidence="1" type="ORF">FB388_5823</name>
</gene>
<protein>
    <submittedName>
        <fullName evidence="1">Uncharacterized protein</fullName>
    </submittedName>
</protein>
<dbReference type="Proteomes" id="UP000319818">
    <property type="component" value="Unassembled WGS sequence"/>
</dbReference>
<dbReference type="AlphaFoldDB" id="A0A543FXS4"/>
<dbReference type="OrthoDB" id="5517693at2"/>
<organism evidence="1 2">
    <name type="scientific">Pseudonocardia cypriaca</name>
    <dbReference type="NCBI Taxonomy" id="882449"/>
    <lineage>
        <taxon>Bacteria</taxon>
        <taxon>Bacillati</taxon>
        <taxon>Actinomycetota</taxon>
        <taxon>Actinomycetes</taxon>
        <taxon>Pseudonocardiales</taxon>
        <taxon>Pseudonocardiaceae</taxon>
        <taxon>Pseudonocardia</taxon>
    </lineage>
</organism>